<dbReference type="PROSITE" id="PS00455">
    <property type="entry name" value="AMP_BINDING"/>
    <property type="match status" value="1"/>
</dbReference>
<dbReference type="Proteomes" id="UP000193200">
    <property type="component" value="Unassembled WGS sequence"/>
</dbReference>
<dbReference type="PANTHER" id="PTHR43201">
    <property type="entry name" value="ACYL-COA SYNTHETASE"/>
    <property type="match status" value="1"/>
</dbReference>
<comment type="similarity">
    <text evidence="1">Belongs to the ATP-dependent AMP-binding enzyme family.</text>
</comment>
<dbReference type="InterPro" id="IPR042099">
    <property type="entry name" value="ANL_N_sf"/>
</dbReference>
<dbReference type="EMBL" id="FWFR01000002">
    <property type="protein sequence ID" value="SLN59547.1"/>
    <property type="molecule type" value="Genomic_DNA"/>
</dbReference>
<gene>
    <name evidence="8" type="primary">lcfB_5</name>
    <name evidence="8" type="ORF">OCH7691_02618</name>
</gene>
<proteinExistence type="inferred from homology"/>
<dbReference type="Gene3D" id="3.40.50.12780">
    <property type="entry name" value="N-terminal domain of ligase-like"/>
    <property type="match status" value="1"/>
</dbReference>
<dbReference type="Gene3D" id="3.30.300.30">
    <property type="match status" value="1"/>
</dbReference>
<evidence type="ECO:0000256" key="2">
    <source>
        <dbReference type="ARBA" id="ARBA00022598"/>
    </source>
</evidence>
<dbReference type="AlphaFoldDB" id="A0A1Y5TAJ7"/>
<dbReference type="GO" id="GO:0031956">
    <property type="term" value="F:medium-chain fatty acid-CoA ligase activity"/>
    <property type="evidence" value="ECO:0007669"/>
    <property type="project" value="TreeGrafter"/>
</dbReference>
<evidence type="ECO:0000313" key="9">
    <source>
        <dbReference type="Proteomes" id="UP000193200"/>
    </source>
</evidence>
<dbReference type="SUPFAM" id="SSF56801">
    <property type="entry name" value="Acetyl-CoA synthetase-like"/>
    <property type="match status" value="1"/>
</dbReference>
<dbReference type="Pfam" id="PF00501">
    <property type="entry name" value="AMP-binding"/>
    <property type="match status" value="1"/>
</dbReference>
<dbReference type="InterPro" id="IPR000873">
    <property type="entry name" value="AMP-dep_synth/lig_dom"/>
</dbReference>
<dbReference type="GO" id="GO:0006631">
    <property type="term" value="P:fatty acid metabolic process"/>
    <property type="evidence" value="ECO:0007669"/>
    <property type="project" value="TreeGrafter"/>
</dbReference>
<dbReference type="EC" id="6.2.1.44" evidence="4"/>
<evidence type="ECO:0000259" key="7">
    <source>
        <dbReference type="Pfam" id="PF13193"/>
    </source>
</evidence>
<feature type="domain" description="AMP-binding enzyme C-terminal" evidence="7">
    <location>
        <begin position="479"/>
        <end position="555"/>
    </location>
</feature>
<dbReference type="Pfam" id="PF13193">
    <property type="entry name" value="AMP-binding_C"/>
    <property type="match status" value="1"/>
</dbReference>
<feature type="domain" description="AMP-dependent synthetase/ligase" evidence="6">
    <location>
        <begin position="51"/>
        <end position="429"/>
    </location>
</feature>
<comment type="catalytic activity">
    <reaction evidence="3">
        <text>3-(methylsulfanyl)propanoate + ATP + CoA = 3-(methylsulfanyl)propanoyl-CoA + AMP + diphosphate</text>
        <dbReference type="Rhea" id="RHEA:43052"/>
        <dbReference type="ChEBI" id="CHEBI:30616"/>
        <dbReference type="ChEBI" id="CHEBI:33019"/>
        <dbReference type="ChEBI" id="CHEBI:49016"/>
        <dbReference type="ChEBI" id="CHEBI:57287"/>
        <dbReference type="ChEBI" id="CHEBI:82815"/>
        <dbReference type="ChEBI" id="CHEBI:456215"/>
        <dbReference type="EC" id="6.2.1.44"/>
    </reaction>
    <physiologicalReaction direction="left-to-right" evidence="3">
        <dbReference type="Rhea" id="RHEA:43053"/>
    </physiologicalReaction>
</comment>
<dbReference type="InParanoid" id="A0A1Y5TAJ7"/>
<dbReference type="OrthoDB" id="9803968at2"/>
<keyword evidence="9" id="KW-1185">Reference proteome</keyword>
<evidence type="ECO:0000256" key="1">
    <source>
        <dbReference type="ARBA" id="ARBA00006432"/>
    </source>
</evidence>
<sequence>MPAAMTNAEATRRLTAPGCPFEMEEATIRGVSLRVWKNARPDLRTILVESRAFGDRPYLVFEDEPPISYGEQYRRAARLAERLVSRFAVAKGDRVAIAMRNWPEWITAFWAAAATGAIVVPLNAWWTGEELHYGLENAEVSVLIADGERLASLQPYLDDLPALRGLVATRHDGTLPPKAVDWQALLDTAPADAELPDVAIAPDDPATIFYTSGTTGRPKGALGTHRNICTNPVSVAFTRARAALRRGLSAEDAVRPSPPGASIVPVPLFHVTGCHSALVTNTLAGNKMVLMHRWNAERALALVDREGVTAISGVPAMIWQLIESPDFSRYDLSKVVSVGYGGAPAAPELLQQCRKYFPQALVRNGYGMTETSSVAAMNWADDFVAHPDSVGAPVAVCDYRIVGADGQDLGPGEIGELWMKGPNVIAGYWRNPEATAQAITEGWIHSGDLARKDEDDFVYIVDRAKDMVIRGGENVYCVEVEDALYSHPGVMDAAVVGIPHRVLGEEVAAMVQVKRESRVSEAELQAWVRERLAGFKVPVSIVFDHEPLPRNANGKILKAEVRAIVQAAATVAG</sequence>
<protein>
    <recommendedName>
        <fullName evidence="5">3-methylmercaptopropionyl-CoA ligase</fullName>
        <ecNumber evidence="4">6.2.1.44</ecNumber>
    </recommendedName>
</protein>
<dbReference type="InterPro" id="IPR045851">
    <property type="entry name" value="AMP-bd_C_sf"/>
</dbReference>
<dbReference type="InterPro" id="IPR025110">
    <property type="entry name" value="AMP-bd_C"/>
</dbReference>
<keyword evidence="2 8" id="KW-0436">Ligase</keyword>
<dbReference type="PANTHER" id="PTHR43201:SF5">
    <property type="entry name" value="MEDIUM-CHAIN ACYL-COA LIGASE ACSF2, MITOCHONDRIAL"/>
    <property type="match status" value="1"/>
</dbReference>
<dbReference type="FunFam" id="3.30.300.30:FF:000008">
    <property type="entry name" value="2,3-dihydroxybenzoate-AMP ligase"/>
    <property type="match status" value="1"/>
</dbReference>
<name>A0A1Y5TAJ7_9PROT</name>
<reference evidence="8 9" key="1">
    <citation type="submission" date="2017-03" db="EMBL/GenBank/DDBJ databases">
        <authorList>
            <person name="Afonso C.L."/>
            <person name="Miller P.J."/>
            <person name="Scott M.A."/>
            <person name="Spackman E."/>
            <person name="Goraichik I."/>
            <person name="Dimitrov K.M."/>
            <person name="Suarez D.L."/>
            <person name="Swayne D.E."/>
        </authorList>
    </citation>
    <scope>NUCLEOTIDE SEQUENCE [LARGE SCALE GENOMIC DNA]</scope>
    <source>
        <strain evidence="8 9">CECT 7691</strain>
    </source>
</reference>
<evidence type="ECO:0000256" key="3">
    <source>
        <dbReference type="ARBA" id="ARBA00051915"/>
    </source>
</evidence>
<dbReference type="InterPro" id="IPR020845">
    <property type="entry name" value="AMP-binding_CS"/>
</dbReference>
<evidence type="ECO:0000256" key="4">
    <source>
        <dbReference type="ARBA" id="ARBA00066616"/>
    </source>
</evidence>
<dbReference type="RefSeq" id="WP_085883954.1">
    <property type="nucleotide sequence ID" value="NZ_FWFR01000002.1"/>
</dbReference>
<organism evidence="8 9">
    <name type="scientific">Oceanibacterium hippocampi</name>
    <dbReference type="NCBI Taxonomy" id="745714"/>
    <lineage>
        <taxon>Bacteria</taxon>
        <taxon>Pseudomonadati</taxon>
        <taxon>Pseudomonadota</taxon>
        <taxon>Alphaproteobacteria</taxon>
        <taxon>Sneathiellales</taxon>
        <taxon>Sneathiellaceae</taxon>
        <taxon>Oceanibacterium</taxon>
    </lineage>
</organism>
<evidence type="ECO:0000313" key="8">
    <source>
        <dbReference type="EMBL" id="SLN59547.1"/>
    </source>
</evidence>
<evidence type="ECO:0000259" key="6">
    <source>
        <dbReference type="Pfam" id="PF00501"/>
    </source>
</evidence>
<evidence type="ECO:0000256" key="5">
    <source>
        <dbReference type="ARBA" id="ARBA00067668"/>
    </source>
</evidence>
<accession>A0A1Y5TAJ7</accession>